<evidence type="ECO:0000313" key="6">
    <source>
        <dbReference type="EMBL" id="SFL25429.1"/>
    </source>
</evidence>
<evidence type="ECO:0000256" key="3">
    <source>
        <dbReference type="PROSITE-ProRule" id="PRU01248"/>
    </source>
</evidence>
<dbReference type="AlphaFoldDB" id="A0A1I4G6I2"/>
<feature type="region of interest" description="Disordered" evidence="4">
    <location>
        <begin position="23"/>
        <end position="175"/>
    </location>
</feature>
<dbReference type="GO" id="GO:0015074">
    <property type="term" value="P:DNA integration"/>
    <property type="evidence" value="ECO:0007669"/>
    <property type="project" value="UniProtKB-KW"/>
</dbReference>
<feature type="domain" description="Core-binding (CB)" evidence="5">
    <location>
        <begin position="189"/>
        <end position="332"/>
    </location>
</feature>
<keyword evidence="7" id="KW-1185">Reference proteome</keyword>
<name>A0A1I4G6I2_9HYPH</name>
<evidence type="ECO:0000259" key="5">
    <source>
        <dbReference type="PROSITE" id="PS51900"/>
    </source>
</evidence>
<evidence type="ECO:0000256" key="1">
    <source>
        <dbReference type="ARBA" id="ARBA00022908"/>
    </source>
</evidence>
<reference evidence="6 7" key="1">
    <citation type="submission" date="2016-10" db="EMBL/GenBank/DDBJ databases">
        <authorList>
            <person name="Varghese N."/>
            <person name="Submissions S."/>
        </authorList>
    </citation>
    <scope>NUCLEOTIDE SEQUENCE [LARGE SCALE GENOMIC DNA]</scope>
    <source>
        <strain evidence="6 7">DSM 21822</strain>
    </source>
</reference>
<keyword evidence="1" id="KW-0229">DNA integration</keyword>
<feature type="compositionally biased region" description="Low complexity" evidence="4">
    <location>
        <begin position="103"/>
        <end position="125"/>
    </location>
</feature>
<feature type="compositionally biased region" description="Polar residues" evidence="4">
    <location>
        <begin position="44"/>
        <end position="53"/>
    </location>
</feature>
<dbReference type="InterPro" id="IPR044068">
    <property type="entry name" value="CB"/>
</dbReference>
<organism evidence="6 7">
    <name type="scientific">Neomesorhizobium albiziae</name>
    <dbReference type="NCBI Taxonomy" id="335020"/>
    <lineage>
        <taxon>Bacteria</taxon>
        <taxon>Pseudomonadati</taxon>
        <taxon>Pseudomonadota</taxon>
        <taxon>Alphaproteobacteria</taxon>
        <taxon>Hyphomicrobiales</taxon>
        <taxon>Phyllobacteriaceae</taxon>
        <taxon>Neomesorhizobium</taxon>
    </lineage>
</organism>
<dbReference type="InterPro" id="IPR010998">
    <property type="entry name" value="Integrase_recombinase_N"/>
</dbReference>
<dbReference type="Gene3D" id="1.10.150.130">
    <property type="match status" value="1"/>
</dbReference>
<evidence type="ECO:0000256" key="2">
    <source>
        <dbReference type="ARBA" id="ARBA00023125"/>
    </source>
</evidence>
<accession>A0A1I4G6I2</accession>
<proteinExistence type="predicted"/>
<sequence length="428" mass="46926">MKPINSIDPFNAAAWAQEYAALQEQQRAGQQSGNRPAGGVGFEQQLSELQLISSDEAGSPDRSPAEGGGGIRRTDLGGSMQVPPRTFLQDSQFSSARHSIDMSQAASSRSRSRRSTASAEANSSSWEELAVAPPPKSKSGGLKSLLKKATKAFGSSSGRKSSEGWTQQSDHVPESTLRMDFAKRSRLSEEDERIISEFRDRMSEFRNRDPDNSFAPRTVKNMTQDLRAFSAWLQEHPRYLTLASLVDDRDALRAHAAAFVKQDGSKRINRALDVLRNSRAGDFPRHSRDDPPHPEDAVLIKQFAAAAGPLDVPTATINSNASALRVFARWLRANNKPSMASRFRTELVADDIEEYRTDGGDPILRLNAALSHLRRLAPGGEEFEATGPGPRFIGRRTLAPYPDDARLIDGLANQDLAVATAAQRKNIH</sequence>
<evidence type="ECO:0000256" key="4">
    <source>
        <dbReference type="SAM" id="MobiDB-lite"/>
    </source>
</evidence>
<dbReference type="EMBL" id="FOSL01000091">
    <property type="protein sequence ID" value="SFL25429.1"/>
    <property type="molecule type" value="Genomic_DNA"/>
</dbReference>
<dbReference type="PROSITE" id="PS51900">
    <property type="entry name" value="CB"/>
    <property type="match status" value="1"/>
</dbReference>
<dbReference type="GO" id="GO:0003677">
    <property type="term" value="F:DNA binding"/>
    <property type="evidence" value="ECO:0007669"/>
    <property type="project" value="UniProtKB-UniRule"/>
</dbReference>
<keyword evidence="2 3" id="KW-0238">DNA-binding</keyword>
<feature type="compositionally biased region" description="Polar residues" evidence="4">
    <location>
        <begin position="153"/>
        <end position="170"/>
    </location>
</feature>
<feature type="non-terminal residue" evidence="6">
    <location>
        <position position="428"/>
    </location>
</feature>
<gene>
    <name evidence="6" type="ORF">SAMN04488498_1911</name>
</gene>
<evidence type="ECO:0000313" key="7">
    <source>
        <dbReference type="Proteomes" id="UP000323300"/>
    </source>
</evidence>
<dbReference type="Proteomes" id="UP000323300">
    <property type="component" value="Unassembled WGS sequence"/>
</dbReference>
<protein>
    <recommendedName>
        <fullName evidence="5">Core-binding (CB) domain-containing protein</fullName>
    </recommendedName>
</protein>
<feature type="compositionally biased region" description="Polar residues" evidence="4">
    <location>
        <begin position="88"/>
        <end position="97"/>
    </location>
</feature>